<dbReference type="GO" id="GO:0000272">
    <property type="term" value="P:polysaccharide catabolic process"/>
    <property type="evidence" value="ECO:0007669"/>
    <property type="project" value="UniProtKB-KW"/>
</dbReference>
<dbReference type="CDD" id="cd00161">
    <property type="entry name" value="beta-trefoil_Ricin-like"/>
    <property type="match status" value="1"/>
</dbReference>
<dbReference type="InterPro" id="IPR003961">
    <property type="entry name" value="FN3_dom"/>
</dbReference>
<dbReference type="PROSITE" id="PS50853">
    <property type="entry name" value="FN3"/>
    <property type="match status" value="1"/>
</dbReference>
<evidence type="ECO:0000256" key="2">
    <source>
        <dbReference type="ARBA" id="ARBA00023326"/>
    </source>
</evidence>
<dbReference type="EMBL" id="RCWJ01000002">
    <property type="protein sequence ID" value="RLQ84404.1"/>
    <property type="molecule type" value="Genomic_DNA"/>
</dbReference>
<comment type="caution">
    <text evidence="4">The sequence shown here is derived from an EMBL/GenBank/DDBJ whole genome shotgun (WGS) entry which is preliminary data.</text>
</comment>
<dbReference type="InterPro" id="IPR013783">
    <property type="entry name" value="Ig-like_fold"/>
</dbReference>
<dbReference type="SMART" id="SM00060">
    <property type="entry name" value="FN3"/>
    <property type="match status" value="1"/>
</dbReference>
<dbReference type="CDD" id="cd00063">
    <property type="entry name" value="FN3"/>
    <property type="match status" value="1"/>
</dbReference>
<dbReference type="SUPFAM" id="SSF49265">
    <property type="entry name" value="Fibronectin type III"/>
    <property type="match status" value="1"/>
</dbReference>
<name>A0A3L7J1R9_9MICO</name>
<dbReference type="PROSITE" id="PS50231">
    <property type="entry name" value="RICIN_B_LECTIN"/>
    <property type="match status" value="1"/>
</dbReference>
<dbReference type="InterPro" id="IPR000772">
    <property type="entry name" value="Ricin_B_lectin"/>
</dbReference>
<dbReference type="Gene3D" id="2.60.40.10">
    <property type="entry name" value="Immunoglobulins"/>
    <property type="match status" value="1"/>
</dbReference>
<proteinExistence type="predicted"/>
<evidence type="ECO:0000256" key="1">
    <source>
        <dbReference type="ARBA" id="ARBA00023295"/>
    </source>
</evidence>
<sequence length="597" mass="62350">MSIAVMFRRALVEPESLAHIRRMRTTVSVHETAEMPAPAPARTARVRRARRPKSRVALGASAVLVVLLALLTTGSADGTYALWYDRATQPPIVMQAASIKAVSALDTPPTVTFSAGLTEKTGGLTITNAGTIDAAYTTTTTATGSTQLTQGITVDVWKSTITQGCSTPISPVRGTWAAFPVLTGTLAAGASQFYCLKTTLTTAVGITSDTSMTATFNTVLQRSNWTSPASSSVTQSFVDASPKAPTSLSFSGTTSTSTTLNWSGATDDVGVTGYDIYRDTTLIGSTTGATSFIITGLAASTAYSYTVVAKDGAAHVSPASPKATVTTLAVGAPSGWFQIVNSTSQLCIDATGAGTVNFTALIQYACSNPAAANQQWSFSGPNADGYYTVVPKHSNAIIWDVEAASSNNATRIILYAPNLGTNQQWSVIAVGGDKYQFVARNSGKCMSVIGGVATSGAGFEQVTCNPNDPAQTFTLKNVGATNARMSTPEHVVTQLTCESSASPSWMATYRWTPPTGVDPATLKYNLYVNGVKIANTADGWNPYVQLTNATVPSSIPLGRSPVSVQRIMPDGSETAVGAGIVDIQRYQTTTDRTFACG</sequence>
<dbReference type="Pfam" id="PF14200">
    <property type="entry name" value="RicinB_lectin_2"/>
    <property type="match status" value="2"/>
</dbReference>
<evidence type="ECO:0000259" key="3">
    <source>
        <dbReference type="PROSITE" id="PS50853"/>
    </source>
</evidence>
<dbReference type="SMART" id="SM00458">
    <property type="entry name" value="RICIN"/>
    <property type="match status" value="1"/>
</dbReference>
<keyword evidence="5" id="KW-1185">Reference proteome</keyword>
<keyword evidence="2" id="KW-0119">Carbohydrate metabolism</keyword>
<evidence type="ECO:0000313" key="4">
    <source>
        <dbReference type="EMBL" id="RLQ84404.1"/>
    </source>
</evidence>
<dbReference type="InterPro" id="IPR035992">
    <property type="entry name" value="Ricin_B-like_lectins"/>
</dbReference>
<feature type="domain" description="Fibronectin type-III" evidence="3">
    <location>
        <begin position="244"/>
        <end position="330"/>
    </location>
</feature>
<dbReference type="Gene3D" id="2.80.10.50">
    <property type="match status" value="2"/>
</dbReference>
<keyword evidence="2" id="KW-0624">Polysaccharide degradation</keyword>
<organism evidence="4 5">
    <name type="scientific">Mycetocola zhadangensis</name>
    <dbReference type="NCBI Taxonomy" id="1164595"/>
    <lineage>
        <taxon>Bacteria</taxon>
        <taxon>Bacillati</taxon>
        <taxon>Actinomycetota</taxon>
        <taxon>Actinomycetes</taxon>
        <taxon>Micrococcales</taxon>
        <taxon>Microbacteriaceae</taxon>
        <taxon>Mycetocola</taxon>
    </lineage>
</organism>
<dbReference type="AlphaFoldDB" id="A0A3L7J1R9"/>
<dbReference type="OrthoDB" id="5100464at2"/>
<dbReference type="GO" id="GO:0016798">
    <property type="term" value="F:hydrolase activity, acting on glycosyl bonds"/>
    <property type="evidence" value="ECO:0007669"/>
    <property type="project" value="UniProtKB-KW"/>
</dbReference>
<gene>
    <name evidence="4" type="ORF">D9V28_09430</name>
</gene>
<dbReference type="Pfam" id="PF00041">
    <property type="entry name" value="fn3"/>
    <property type="match status" value="1"/>
</dbReference>
<protein>
    <recommendedName>
        <fullName evidence="3">Fibronectin type-III domain-containing protein</fullName>
    </recommendedName>
</protein>
<evidence type="ECO:0000313" key="5">
    <source>
        <dbReference type="Proteomes" id="UP000282460"/>
    </source>
</evidence>
<dbReference type="Proteomes" id="UP000282460">
    <property type="component" value="Unassembled WGS sequence"/>
</dbReference>
<reference evidence="4 5" key="1">
    <citation type="submission" date="2018-10" db="EMBL/GenBank/DDBJ databases">
        <authorList>
            <person name="Li J."/>
        </authorList>
    </citation>
    <scope>NUCLEOTIDE SEQUENCE [LARGE SCALE GENOMIC DNA]</scope>
    <source>
        <strain evidence="4 5">ZD1-4</strain>
    </source>
</reference>
<dbReference type="SUPFAM" id="SSF50370">
    <property type="entry name" value="Ricin B-like lectins"/>
    <property type="match status" value="1"/>
</dbReference>
<accession>A0A3L7J1R9</accession>
<keyword evidence="1" id="KW-0378">Hydrolase</keyword>
<dbReference type="InterPro" id="IPR036116">
    <property type="entry name" value="FN3_sf"/>
</dbReference>
<keyword evidence="1" id="KW-0326">Glycosidase</keyword>